<protein>
    <submittedName>
        <fullName evidence="2">Glycosyl transferase</fullName>
    </submittedName>
    <submittedName>
        <fullName evidence="3">Glycosyltransferase</fullName>
    </submittedName>
</protein>
<name>A0A1X0FY62_MYCNT</name>
<reference evidence="2 5" key="2">
    <citation type="journal article" date="2019" name="Emerg. Microbes Infect.">
        <title>Comprehensive subspecies identification of 175 nontuberculous mycobacteria species based on 7547 genomic profiles.</title>
        <authorList>
            <person name="Matsumoto Y."/>
            <person name="Kinjo T."/>
            <person name="Motooka D."/>
            <person name="Nabeya D."/>
            <person name="Jung N."/>
            <person name="Uechi K."/>
            <person name="Horii T."/>
            <person name="Iida T."/>
            <person name="Fujita J."/>
            <person name="Nakamura S."/>
        </authorList>
    </citation>
    <scope>NUCLEOTIDE SEQUENCE [LARGE SCALE GENOMIC DNA]</scope>
    <source>
        <strain evidence="2 5">JCM 18113</strain>
    </source>
</reference>
<evidence type="ECO:0000313" key="5">
    <source>
        <dbReference type="Proteomes" id="UP000465812"/>
    </source>
</evidence>
<dbReference type="AlphaFoldDB" id="A0A1X0FY62"/>
<evidence type="ECO:0000313" key="2">
    <source>
        <dbReference type="EMBL" id="BBY36336.1"/>
    </source>
</evidence>
<dbReference type="EMBL" id="AP022590">
    <property type="protein sequence ID" value="BBY36336.1"/>
    <property type="molecule type" value="Genomic_DNA"/>
</dbReference>
<evidence type="ECO:0000313" key="3">
    <source>
        <dbReference type="EMBL" id="ORB06515.1"/>
    </source>
</evidence>
<proteinExistence type="predicted"/>
<dbReference type="Proteomes" id="UP000192760">
    <property type="component" value="Unassembled WGS sequence"/>
</dbReference>
<reference evidence="2" key="3">
    <citation type="submission" date="2020-02" db="EMBL/GenBank/DDBJ databases">
        <authorList>
            <person name="Matsumoto Y."/>
            <person name="Motooka D."/>
            <person name="Nakamura S."/>
        </authorList>
    </citation>
    <scope>NUCLEOTIDE SEQUENCE</scope>
    <source>
        <strain evidence="2">JCM 18113</strain>
    </source>
</reference>
<evidence type="ECO:0000256" key="1">
    <source>
        <dbReference type="SAM" id="MobiDB-lite"/>
    </source>
</evidence>
<keyword evidence="5" id="KW-1185">Reference proteome</keyword>
<organism evidence="3 4">
    <name type="scientific">Mycobacterium mantenii</name>
    <dbReference type="NCBI Taxonomy" id="560555"/>
    <lineage>
        <taxon>Bacteria</taxon>
        <taxon>Bacillati</taxon>
        <taxon>Actinomycetota</taxon>
        <taxon>Actinomycetes</taxon>
        <taxon>Mycobacteriales</taxon>
        <taxon>Mycobacteriaceae</taxon>
        <taxon>Mycobacterium</taxon>
        <taxon>Mycobacterium avium complex (MAC)</taxon>
    </lineage>
</organism>
<keyword evidence="3" id="KW-0808">Transferase</keyword>
<gene>
    <name evidence="3" type="ORF">BST30_11205</name>
    <name evidence="2" type="ORF">MMAN_04700</name>
</gene>
<evidence type="ECO:0000313" key="4">
    <source>
        <dbReference type="Proteomes" id="UP000192760"/>
    </source>
</evidence>
<dbReference type="GO" id="GO:0016740">
    <property type="term" value="F:transferase activity"/>
    <property type="evidence" value="ECO:0007669"/>
    <property type="project" value="UniProtKB-KW"/>
</dbReference>
<reference evidence="3 4" key="1">
    <citation type="submission" date="2017-02" db="EMBL/GenBank/DDBJ databases">
        <title>The new phylogeny of genus Mycobacterium.</title>
        <authorList>
            <person name="Tortoli E."/>
            <person name="Trovato A."/>
            <person name="Cirillo D.M."/>
        </authorList>
    </citation>
    <scope>NUCLEOTIDE SEQUENCE [LARGE SCALE GENOMIC DNA]</scope>
    <source>
        <strain evidence="3 4">DSM 45255</strain>
    </source>
</reference>
<accession>A0A1X0FY62</accession>
<dbReference type="EMBL" id="MVHW01000009">
    <property type="protein sequence ID" value="ORB06515.1"/>
    <property type="molecule type" value="Genomic_DNA"/>
</dbReference>
<sequence length="350" mass="37266">MSTTSPAPIFDHLLRLTDRRGTLVHARLAEPLPQHGYCTDDVARVLVVATRDHGPDRILNGLAGVALRFLNDAQALTGACRNRMDGTGSWVDEPALEDAWGRCIWGLGTAAAHSNVGLARQSAIMQFERAAQERSALPRAMAFAALGAAELLVFDPTHRAARALLTDYALSVPAPNKDLGWPWPEPRLTYANAVVPEAMIAAGAALADAPLRERGLELLAWLVAVETVDGHLSPTPAGGRGAEDTRPGFDQRPTEVSTLADACARAATVDTDPIWPAGVDAAAAWFMGDNDAGEPMWDPDTGGGYDGLRSDGVDNNQGAEATVAVISTLQHAQHFLLCRNDFDAGWVRNT</sequence>
<dbReference type="STRING" id="560555.BST30_11205"/>
<dbReference type="Proteomes" id="UP000465812">
    <property type="component" value="Chromosome"/>
</dbReference>
<feature type="compositionally biased region" description="Basic and acidic residues" evidence="1">
    <location>
        <begin position="241"/>
        <end position="253"/>
    </location>
</feature>
<feature type="region of interest" description="Disordered" evidence="1">
    <location>
        <begin position="232"/>
        <end position="253"/>
    </location>
</feature>
<dbReference type="RefSeq" id="WP_083094932.1">
    <property type="nucleotide sequence ID" value="NZ_AP022590.1"/>
</dbReference>